<keyword evidence="4" id="KW-0732">Signal</keyword>
<dbReference type="GeneID" id="108681600"/>
<dbReference type="Pfam" id="PF00379">
    <property type="entry name" value="Chitin_bind_4"/>
    <property type="match status" value="1"/>
</dbReference>
<feature type="signal peptide" evidence="4">
    <location>
        <begin position="1"/>
        <end position="20"/>
    </location>
</feature>
<accession>A0A8B7PIY9</accession>
<evidence type="ECO:0000256" key="1">
    <source>
        <dbReference type="ARBA" id="ARBA00022460"/>
    </source>
</evidence>
<evidence type="ECO:0000256" key="3">
    <source>
        <dbReference type="SAM" id="MobiDB-lite"/>
    </source>
</evidence>
<feature type="compositionally biased region" description="Polar residues" evidence="3">
    <location>
        <begin position="91"/>
        <end position="107"/>
    </location>
</feature>
<dbReference type="PANTHER" id="PTHR12236:SF79">
    <property type="entry name" value="CUTICULAR PROTEIN 50CB-RELATED"/>
    <property type="match status" value="1"/>
</dbReference>
<evidence type="ECO:0000313" key="5">
    <source>
        <dbReference type="Proteomes" id="UP000694843"/>
    </source>
</evidence>
<dbReference type="PROSITE" id="PS00233">
    <property type="entry name" value="CHIT_BIND_RR_1"/>
    <property type="match status" value="1"/>
</dbReference>
<name>A0A8B7PIY9_HYAAZ</name>
<dbReference type="PROSITE" id="PS51155">
    <property type="entry name" value="CHIT_BIND_RR_2"/>
    <property type="match status" value="1"/>
</dbReference>
<dbReference type="InterPro" id="IPR031311">
    <property type="entry name" value="CHIT_BIND_RR_consensus"/>
</dbReference>
<keyword evidence="5" id="KW-1185">Reference proteome</keyword>
<dbReference type="KEGG" id="hazt:108681600"/>
<dbReference type="OMA" id="NRNHERP"/>
<dbReference type="OrthoDB" id="6423516at2759"/>
<proteinExistence type="predicted"/>
<evidence type="ECO:0000256" key="2">
    <source>
        <dbReference type="PROSITE-ProRule" id="PRU00497"/>
    </source>
</evidence>
<evidence type="ECO:0000313" key="6">
    <source>
        <dbReference type="RefSeq" id="XP_018026138.2"/>
    </source>
</evidence>
<dbReference type="InterPro" id="IPR051217">
    <property type="entry name" value="Insect_Cuticle_Struc_Prot"/>
</dbReference>
<dbReference type="AlphaFoldDB" id="A0A8B7PIY9"/>
<feature type="compositionally biased region" description="Polar residues" evidence="3">
    <location>
        <begin position="243"/>
        <end position="257"/>
    </location>
</feature>
<gene>
    <name evidence="6" type="primary">LOC108681600</name>
</gene>
<dbReference type="PANTHER" id="PTHR12236">
    <property type="entry name" value="STRUCTURAL CONTITUENT OF CUTICLE"/>
    <property type="match status" value="1"/>
</dbReference>
<sequence length="268" mass="29821">MTSLQLAALCCLFLAYLTVAEKLPGHRGYNYDPPATHFNPTAPTYYIPPQKASASSHSTFIPAHSALIPPNRNHERPSFPQEALTHTQVLGSPNSHILGSSHSQIYGSPQSQFHSFPQSQNRKSPHAASRPSYNHQQENLKPMPFGYGYGVSDAHNGIDFGHNTNSDGKVTTGEYRVLLPDGRTQIVTYTADYNGYQAEVNYEGEARPYEPQPQASYNQPRPTYEQPQPRPTYEQPQPKTPTRLRSSPSAATASKENVVQRTNFIRVL</sequence>
<organism evidence="5 6">
    <name type="scientific">Hyalella azteca</name>
    <name type="common">Amphipod</name>
    <dbReference type="NCBI Taxonomy" id="294128"/>
    <lineage>
        <taxon>Eukaryota</taxon>
        <taxon>Metazoa</taxon>
        <taxon>Ecdysozoa</taxon>
        <taxon>Arthropoda</taxon>
        <taxon>Crustacea</taxon>
        <taxon>Multicrustacea</taxon>
        <taxon>Malacostraca</taxon>
        <taxon>Eumalacostraca</taxon>
        <taxon>Peracarida</taxon>
        <taxon>Amphipoda</taxon>
        <taxon>Senticaudata</taxon>
        <taxon>Talitrida</taxon>
        <taxon>Talitroidea</taxon>
        <taxon>Hyalellidae</taxon>
        <taxon>Hyalella</taxon>
    </lineage>
</organism>
<evidence type="ECO:0000256" key="4">
    <source>
        <dbReference type="SAM" id="SignalP"/>
    </source>
</evidence>
<dbReference type="GO" id="GO:0042302">
    <property type="term" value="F:structural constituent of cuticle"/>
    <property type="evidence" value="ECO:0007669"/>
    <property type="project" value="UniProtKB-UniRule"/>
</dbReference>
<dbReference type="Proteomes" id="UP000694843">
    <property type="component" value="Unplaced"/>
</dbReference>
<feature type="chain" id="PRO_5037895226" evidence="4">
    <location>
        <begin position="21"/>
        <end position="268"/>
    </location>
</feature>
<dbReference type="RefSeq" id="XP_018026138.2">
    <property type="nucleotide sequence ID" value="XM_018170649.2"/>
</dbReference>
<reference evidence="6" key="1">
    <citation type="submission" date="2025-08" db="UniProtKB">
        <authorList>
            <consortium name="RefSeq"/>
        </authorList>
    </citation>
    <scope>IDENTIFICATION</scope>
    <source>
        <tissue evidence="6">Whole organism</tissue>
    </source>
</reference>
<feature type="compositionally biased region" description="Low complexity" evidence="3">
    <location>
        <begin position="108"/>
        <end position="120"/>
    </location>
</feature>
<protein>
    <submittedName>
        <fullName evidence="6">Pro-resilin</fullName>
    </submittedName>
</protein>
<feature type="region of interest" description="Disordered" evidence="3">
    <location>
        <begin position="91"/>
        <end position="145"/>
    </location>
</feature>
<dbReference type="InterPro" id="IPR000618">
    <property type="entry name" value="Insect_cuticle"/>
</dbReference>
<keyword evidence="1 2" id="KW-0193">Cuticle</keyword>
<dbReference type="GO" id="GO:0031012">
    <property type="term" value="C:extracellular matrix"/>
    <property type="evidence" value="ECO:0007669"/>
    <property type="project" value="TreeGrafter"/>
</dbReference>
<dbReference type="GO" id="GO:0005615">
    <property type="term" value="C:extracellular space"/>
    <property type="evidence" value="ECO:0007669"/>
    <property type="project" value="TreeGrafter"/>
</dbReference>
<feature type="region of interest" description="Disordered" evidence="3">
    <location>
        <begin position="208"/>
        <end position="257"/>
    </location>
</feature>